<dbReference type="EMBL" id="QTSX02004379">
    <property type="protein sequence ID" value="KAJ9065118.1"/>
    <property type="molecule type" value="Genomic_DNA"/>
</dbReference>
<evidence type="ECO:0000313" key="1">
    <source>
        <dbReference type="EMBL" id="KAJ9065118.1"/>
    </source>
</evidence>
<evidence type="ECO:0000313" key="2">
    <source>
        <dbReference type="Proteomes" id="UP001165960"/>
    </source>
</evidence>
<proteinExistence type="predicted"/>
<comment type="caution">
    <text evidence="1">The sequence shown here is derived from an EMBL/GenBank/DDBJ whole genome shotgun (WGS) entry which is preliminary data.</text>
</comment>
<gene>
    <name evidence="1" type="ORF">DSO57_1039610</name>
</gene>
<sequence>MDPLPLPTVPQVKRSSSDVESPREGSQQSGDDDRTSWVYKRGYARKEPVEGGFRIHCLRDNCNKSFRTKDGSTSNIRRHLNKKHGKYELPKNNASTTSKSASRVSPKPVKTETNTGSGNSQNKLLELCLLSHIPFKAVDHPSFRSFLVKGSSNKKSEAKANRVSELILESIPDVFKKKIQEVKFLLQQQPHISITCNIWHSPYSDDFLSITSHFVDSNWRQREIMIGFENLNPSYTGFNLAHRVMQTLENFNITSKLFTVTTDNSILMNDMIATIEEVSARQTGFTFSKSRQHILCLGQVIDSSAQAAISCSLGFASAEDPLLASQPISGSFPPGIYSPLAKICTAICVSKNVNENGNYIFELWQSFYQKRPILVADVIRRWSATYSMIGKVIDTYEEYNASCLFLELSDLQLTPADLIFLKDLHFFLKHFFVLTVFLSSSKFPTLNRTFRVYELLLKHLVENSSPGKPAHIVQAACQAHARLDKHFKNLHDKSSYSVALAMDPRLKYSFWRDTLEDATKAYMSIADVEMIWNTHIKVSSKNAPEAGQPDLFESFFAYNRKRTQDDLERYVTEELADNDLQSPSPELDYWRTSHEKFPALSIMAKKYLAIPAVSSPCEKVFSNAQLIIPDYLNRLRPTVIRECMLLESWLGQSYI</sequence>
<dbReference type="Proteomes" id="UP001165960">
    <property type="component" value="Unassembled WGS sequence"/>
</dbReference>
<keyword evidence="2" id="KW-1185">Reference proteome</keyword>
<accession>A0ACC2SRZ0</accession>
<name>A0ACC2SRZ0_9FUNG</name>
<organism evidence="1 2">
    <name type="scientific">Entomophthora muscae</name>
    <dbReference type="NCBI Taxonomy" id="34485"/>
    <lineage>
        <taxon>Eukaryota</taxon>
        <taxon>Fungi</taxon>
        <taxon>Fungi incertae sedis</taxon>
        <taxon>Zoopagomycota</taxon>
        <taxon>Entomophthoromycotina</taxon>
        <taxon>Entomophthoromycetes</taxon>
        <taxon>Entomophthorales</taxon>
        <taxon>Entomophthoraceae</taxon>
        <taxon>Entomophthora</taxon>
    </lineage>
</organism>
<protein>
    <submittedName>
        <fullName evidence="1">Uncharacterized protein</fullName>
    </submittedName>
</protein>
<reference evidence="1" key="1">
    <citation type="submission" date="2022-04" db="EMBL/GenBank/DDBJ databases">
        <title>Genome of the entomopathogenic fungus Entomophthora muscae.</title>
        <authorList>
            <person name="Elya C."/>
            <person name="Lovett B.R."/>
            <person name="Lee E."/>
            <person name="Macias A.M."/>
            <person name="Hajek A.E."/>
            <person name="De Bivort B.L."/>
            <person name="Kasson M.T."/>
            <person name="De Fine Licht H.H."/>
            <person name="Stajich J.E."/>
        </authorList>
    </citation>
    <scope>NUCLEOTIDE SEQUENCE</scope>
    <source>
        <strain evidence="1">Berkeley</strain>
    </source>
</reference>